<feature type="chain" id="PRO_5011612981" evidence="1">
    <location>
        <begin position="22"/>
        <end position="87"/>
    </location>
</feature>
<dbReference type="EMBL" id="FOVF01000005">
    <property type="protein sequence ID" value="SFN15027.1"/>
    <property type="molecule type" value="Genomic_DNA"/>
</dbReference>
<evidence type="ECO:0000313" key="2">
    <source>
        <dbReference type="EMBL" id="SFN15027.1"/>
    </source>
</evidence>
<proteinExistence type="predicted"/>
<dbReference type="PROSITE" id="PS51257">
    <property type="entry name" value="PROKAR_LIPOPROTEIN"/>
    <property type="match status" value="1"/>
</dbReference>
<organism evidence="2 3">
    <name type="scientific">Dokdonella immobilis</name>
    <dbReference type="NCBI Taxonomy" id="578942"/>
    <lineage>
        <taxon>Bacteria</taxon>
        <taxon>Pseudomonadati</taxon>
        <taxon>Pseudomonadota</taxon>
        <taxon>Gammaproteobacteria</taxon>
        <taxon>Lysobacterales</taxon>
        <taxon>Rhodanobacteraceae</taxon>
        <taxon>Dokdonella</taxon>
    </lineage>
</organism>
<dbReference type="Proteomes" id="UP000198575">
    <property type="component" value="Unassembled WGS sequence"/>
</dbReference>
<sequence>MRVSSTVLLLAVLGVAGCASAPKHEVIPVPNPLAETRFEIDEAPDGCEPRSTAPCSLDNRCPVRPRQPLKCYGPIVTQFFCCWKQPY</sequence>
<evidence type="ECO:0000256" key="1">
    <source>
        <dbReference type="SAM" id="SignalP"/>
    </source>
</evidence>
<keyword evidence="3" id="KW-1185">Reference proteome</keyword>
<evidence type="ECO:0000313" key="3">
    <source>
        <dbReference type="Proteomes" id="UP000198575"/>
    </source>
</evidence>
<dbReference type="RefSeq" id="WP_092405944.1">
    <property type="nucleotide sequence ID" value="NZ_FOVF01000005.1"/>
</dbReference>
<reference evidence="2 3" key="1">
    <citation type="submission" date="2016-10" db="EMBL/GenBank/DDBJ databases">
        <authorList>
            <person name="de Groot N.N."/>
        </authorList>
    </citation>
    <scope>NUCLEOTIDE SEQUENCE [LARGE SCALE GENOMIC DNA]</scope>
    <source>
        <strain evidence="2 3">CGMCC 1.7659</strain>
    </source>
</reference>
<name>A0A1I4WNL5_9GAMM</name>
<protein>
    <submittedName>
        <fullName evidence="2">Uncharacterized protein</fullName>
    </submittedName>
</protein>
<dbReference type="AlphaFoldDB" id="A0A1I4WNL5"/>
<gene>
    <name evidence="2" type="ORF">SAMN05216289_105183</name>
</gene>
<feature type="signal peptide" evidence="1">
    <location>
        <begin position="1"/>
        <end position="21"/>
    </location>
</feature>
<accession>A0A1I4WNL5</accession>
<keyword evidence="1" id="KW-0732">Signal</keyword>